<proteinExistence type="predicted"/>
<dbReference type="EMBL" id="CAIX01000347">
    <property type="protein sequence ID" value="CCI49817.1"/>
    <property type="molecule type" value="Genomic_DNA"/>
</dbReference>
<feature type="compositionally biased region" description="Acidic residues" evidence="1">
    <location>
        <begin position="62"/>
        <end position="71"/>
    </location>
</feature>
<evidence type="ECO:0000256" key="1">
    <source>
        <dbReference type="SAM" id="MobiDB-lite"/>
    </source>
</evidence>
<feature type="compositionally biased region" description="Basic residues" evidence="1">
    <location>
        <begin position="25"/>
        <end position="34"/>
    </location>
</feature>
<accession>A0A024GTA7</accession>
<dbReference type="InParanoid" id="A0A024GTA7"/>
<feature type="compositionally biased region" description="Low complexity" evidence="1">
    <location>
        <begin position="46"/>
        <end position="61"/>
    </location>
</feature>
<dbReference type="AlphaFoldDB" id="A0A024GTA7"/>
<feature type="region of interest" description="Disordered" evidence="1">
    <location>
        <begin position="1"/>
        <end position="76"/>
    </location>
</feature>
<comment type="caution">
    <text evidence="2">The sequence shown here is derived from an EMBL/GenBank/DDBJ whole genome shotgun (WGS) entry which is preliminary data.</text>
</comment>
<dbReference type="Proteomes" id="UP000053237">
    <property type="component" value="Unassembled WGS sequence"/>
</dbReference>
<name>A0A024GTA7_9STRA</name>
<reference evidence="2 3" key="1">
    <citation type="submission" date="2012-05" db="EMBL/GenBank/DDBJ databases">
        <title>Recombination and specialization in a pathogen metapopulation.</title>
        <authorList>
            <person name="Gardiner A."/>
            <person name="Kemen E."/>
            <person name="Schultz-Larsen T."/>
            <person name="MacLean D."/>
            <person name="Van Oosterhout C."/>
            <person name="Jones J.D.G."/>
        </authorList>
    </citation>
    <scope>NUCLEOTIDE SEQUENCE [LARGE SCALE GENOMIC DNA]</scope>
    <source>
        <strain evidence="2 3">Ac Nc2</strain>
    </source>
</reference>
<keyword evidence="3" id="KW-1185">Reference proteome</keyword>
<evidence type="ECO:0000313" key="3">
    <source>
        <dbReference type="Proteomes" id="UP000053237"/>
    </source>
</evidence>
<gene>
    <name evidence="2" type="ORF">BN9_112630</name>
</gene>
<organism evidence="2 3">
    <name type="scientific">Albugo candida</name>
    <dbReference type="NCBI Taxonomy" id="65357"/>
    <lineage>
        <taxon>Eukaryota</taxon>
        <taxon>Sar</taxon>
        <taxon>Stramenopiles</taxon>
        <taxon>Oomycota</taxon>
        <taxon>Peronosporomycetes</taxon>
        <taxon>Albuginales</taxon>
        <taxon>Albuginaceae</taxon>
        <taxon>Albugo</taxon>
    </lineage>
</organism>
<evidence type="ECO:0000313" key="2">
    <source>
        <dbReference type="EMBL" id="CCI49817.1"/>
    </source>
</evidence>
<sequence>MEDRVVPPSNSSSTVDATGMLGSHARYRKPKIREHRFLQNAHSILVSTKSTKSYESEVSTTESEDDSEDASVTDPNLSRSFTLPADFVRRRAHSQGRPLHSKHLKRTSLCKMDSTRVYGTIRKRAATCLETSAPLSRNRCHGSRALEKGDVYIGNFRNSTIVPRERFNRFS</sequence>
<protein>
    <submittedName>
        <fullName evidence="2">Uncharacterized protein</fullName>
    </submittedName>
</protein>